<accession>A0A923JL93</accession>
<keyword evidence="4" id="KW-1185">Reference proteome</keyword>
<sequence>MFSHEGTAIEVLLFIFGFAGFALALWFVHAYFERKAQSGVKKQHSGHQGG</sequence>
<dbReference type="EMBL" id="JABWRB020000001">
    <property type="protein sequence ID" value="MBV4496337.1"/>
    <property type="molecule type" value="Genomic_DNA"/>
</dbReference>
<gene>
    <name evidence="3" type="ORF">HU715_013270</name>
    <name evidence="2" type="ORF">HU715_18290</name>
</gene>
<reference evidence="2 4" key="1">
    <citation type="journal article" date="2020" name="Microorganisms">
        <title>Reliable Identification of Environmental Pseudomonas Isolates Using the rpoD Gene.</title>
        <authorList>
            <consortium name="The Broad Institute Genome Sequencing Platform"/>
            <person name="Girard L."/>
            <person name="Lood C."/>
            <person name="Rokni-Zadeh H."/>
            <person name="van Noort V."/>
            <person name="Lavigne R."/>
            <person name="De Mot R."/>
        </authorList>
    </citation>
    <scope>NUCLEOTIDE SEQUENCE</scope>
    <source>
        <strain evidence="2 4">SWRI12</strain>
    </source>
</reference>
<keyword evidence="1" id="KW-0472">Membrane</keyword>
<reference evidence="3" key="3">
    <citation type="submission" date="2021-06" db="EMBL/GenBank/DDBJ databases">
        <title>Updating the genus Pseudomonas: Description of 43 new species and partition of the Pseudomonas putida group.</title>
        <authorList>
            <person name="Girard L."/>
            <person name="Lood C."/>
            <person name="Vandamme P."/>
            <person name="Rokni-Zadeh H."/>
            <person name="Van Noort V."/>
            <person name="Hofte M."/>
            <person name="Lavigne R."/>
            <person name="De Mot R."/>
        </authorList>
    </citation>
    <scope>NUCLEOTIDE SEQUENCE</scope>
    <source>
        <strain evidence="3">SWRI12</strain>
    </source>
</reference>
<evidence type="ECO:0000313" key="2">
    <source>
        <dbReference type="EMBL" id="MBC3391608.1"/>
    </source>
</evidence>
<protein>
    <submittedName>
        <fullName evidence="2">Uncharacterized protein</fullName>
    </submittedName>
</protein>
<proteinExistence type="predicted"/>
<dbReference type="RefSeq" id="WP_186707515.1">
    <property type="nucleotide sequence ID" value="NZ_JABWRB020000001.1"/>
</dbReference>
<name>A0A923JL93_9PSED</name>
<feature type="transmembrane region" description="Helical" evidence="1">
    <location>
        <begin position="12"/>
        <end position="32"/>
    </location>
</feature>
<dbReference type="AlphaFoldDB" id="A0A923JL93"/>
<organism evidence="2">
    <name type="scientific">Pseudomonas zanjanensis</name>
    <dbReference type="NCBI Taxonomy" id="2745496"/>
    <lineage>
        <taxon>Bacteria</taxon>
        <taxon>Pseudomonadati</taxon>
        <taxon>Pseudomonadota</taxon>
        <taxon>Gammaproteobacteria</taxon>
        <taxon>Pseudomonadales</taxon>
        <taxon>Pseudomonadaceae</taxon>
        <taxon>Pseudomonas</taxon>
    </lineage>
</organism>
<keyword evidence="1" id="KW-1133">Transmembrane helix</keyword>
<keyword evidence="1" id="KW-0812">Transmembrane</keyword>
<dbReference type="Proteomes" id="UP000636518">
    <property type="component" value="Unassembled WGS sequence"/>
</dbReference>
<dbReference type="EMBL" id="JABWRB010000023">
    <property type="protein sequence ID" value="MBC3391608.1"/>
    <property type="molecule type" value="Genomic_DNA"/>
</dbReference>
<evidence type="ECO:0000313" key="4">
    <source>
        <dbReference type="Proteomes" id="UP000636518"/>
    </source>
</evidence>
<comment type="caution">
    <text evidence="2">The sequence shown here is derived from an EMBL/GenBank/DDBJ whole genome shotgun (WGS) entry which is preliminary data.</text>
</comment>
<reference evidence="2" key="2">
    <citation type="submission" date="2020-07" db="EMBL/GenBank/DDBJ databases">
        <authorList>
            <person name="Lood C."/>
            <person name="Girard L."/>
        </authorList>
    </citation>
    <scope>NUCLEOTIDE SEQUENCE</scope>
    <source>
        <strain evidence="2">SWRI12</strain>
    </source>
</reference>
<evidence type="ECO:0000256" key="1">
    <source>
        <dbReference type="SAM" id="Phobius"/>
    </source>
</evidence>
<evidence type="ECO:0000313" key="3">
    <source>
        <dbReference type="EMBL" id="MBV4496337.1"/>
    </source>
</evidence>